<feature type="domain" description="Polymerase nucleotidyl transferase" evidence="1">
    <location>
        <begin position="17"/>
        <end position="70"/>
    </location>
</feature>
<protein>
    <recommendedName>
        <fullName evidence="1">Polymerase nucleotidyl transferase domain-containing protein</fullName>
    </recommendedName>
</protein>
<dbReference type="PANTHER" id="PTHR43449">
    <property type="entry name" value="NUCLEOTIDYLTRANSFERASE"/>
    <property type="match status" value="1"/>
</dbReference>
<comment type="caution">
    <text evidence="2">The sequence shown here is derived from an EMBL/GenBank/DDBJ whole genome shotgun (WGS) entry which is preliminary data.</text>
</comment>
<dbReference type="AlphaFoldDB" id="A0A520KUK8"/>
<dbReference type="SUPFAM" id="SSF81301">
    <property type="entry name" value="Nucleotidyltransferase"/>
    <property type="match status" value="1"/>
</dbReference>
<evidence type="ECO:0000313" key="3">
    <source>
        <dbReference type="Proteomes" id="UP000320766"/>
    </source>
</evidence>
<dbReference type="InterPro" id="IPR043519">
    <property type="entry name" value="NT_sf"/>
</dbReference>
<gene>
    <name evidence="2" type="ORF">EF807_08400</name>
</gene>
<reference evidence="2 3" key="1">
    <citation type="journal article" date="2019" name="Nat. Microbiol.">
        <title>Wide diversity of methane and short-chain alkane metabolisms in uncultured archaea.</title>
        <authorList>
            <person name="Borrel G."/>
            <person name="Adam P.S."/>
            <person name="McKay L.J."/>
            <person name="Chen L.X."/>
            <person name="Sierra-Garcia I.N."/>
            <person name="Sieber C.M."/>
            <person name="Letourneur Q."/>
            <person name="Ghozlane A."/>
            <person name="Andersen G.L."/>
            <person name="Li W.J."/>
            <person name="Hallam S.J."/>
            <person name="Muyzer G."/>
            <person name="de Oliveira V.M."/>
            <person name="Inskeep W.P."/>
            <person name="Banfield J.F."/>
            <person name="Gribaldo S."/>
        </authorList>
    </citation>
    <scope>NUCLEOTIDE SEQUENCE [LARGE SCALE GENOMIC DNA]</scope>
    <source>
        <strain evidence="2">NM1b</strain>
    </source>
</reference>
<dbReference type="Proteomes" id="UP000320766">
    <property type="component" value="Unassembled WGS sequence"/>
</dbReference>
<proteinExistence type="predicted"/>
<dbReference type="GO" id="GO:0016779">
    <property type="term" value="F:nucleotidyltransferase activity"/>
    <property type="evidence" value="ECO:0007669"/>
    <property type="project" value="InterPro"/>
</dbReference>
<dbReference type="Gene3D" id="3.30.460.10">
    <property type="entry name" value="Beta Polymerase, domain 2"/>
    <property type="match status" value="1"/>
</dbReference>
<organism evidence="2 3">
    <name type="scientific">Candidatus Methanolliviera hydrocarbonicum</name>
    <dbReference type="NCBI Taxonomy" id="2491085"/>
    <lineage>
        <taxon>Archaea</taxon>
        <taxon>Methanobacteriati</taxon>
        <taxon>Methanobacteriota</taxon>
        <taxon>Candidatus Methanoliparia</taxon>
        <taxon>Candidatus Methanoliparales</taxon>
        <taxon>Candidatus Methanollivieraceae</taxon>
        <taxon>Candidatus Methanolliviera</taxon>
    </lineage>
</organism>
<evidence type="ECO:0000313" key="2">
    <source>
        <dbReference type="EMBL" id="RZN66505.1"/>
    </source>
</evidence>
<dbReference type="EMBL" id="RXIL01000159">
    <property type="protein sequence ID" value="RZN66505.1"/>
    <property type="molecule type" value="Genomic_DNA"/>
</dbReference>
<dbReference type="Pfam" id="PF01909">
    <property type="entry name" value="NTP_transf_2"/>
    <property type="match status" value="1"/>
</dbReference>
<dbReference type="InterPro" id="IPR002934">
    <property type="entry name" value="Polymerase_NTP_transf_dom"/>
</dbReference>
<dbReference type="PANTHER" id="PTHR43449:SF3">
    <property type="entry name" value="POLYMERASE NUCLEOTIDYL TRANSFERASE DOMAIN-CONTAINING PROTEIN"/>
    <property type="match status" value="1"/>
</dbReference>
<name>A0A520KUK8_9EURY</name>
<evidence type="ECO:0000259" key="1">
    <source>
        <dbReference type="Pfam" id="PF01909"/>
    </source>
</evidence>
<sequence length="151" mass="17944">MLEKYTGMDKIEGIKWYCEKVRKRFSSRAIILIGSYARGDFYDDSDIDLIIISDELPEQIMDRIYILIKMNDSSIPIEPHGFKTDEFMGMIRELNIMALDTIYEGKVVYDDGFIDDAKKEYEEVMRLYEMEKMDHGWKSRKILREMLGEVR</sequence>
<accession>A0A520KUK8</accession>